<dbReference type="Pfam" id="PF08268">
    <property type="entry name" value="FBA_3"/>
    <property type="match status" value="1"/>
</dbReference>
<proteinExistence type="predicted"/>
<dbReference type="CDD" id="cd22157">
    <property type="entry name" value="F-box_AtFBW1-like"/>
    <property type="match status" value="1"/>
</dbReference>
<evidence type="ECO:0000259" key="1">
    <source>
        <dbReference type="PROSITE" id="PS50181"/>
    </source>
</evidence>
<dbReference type="InterPro" id="IPR017451">
    <property type="entry name" value="F-box-assoc_interact_dom"/>
</dbReference>
<protein>
    <recommendedName>
        <fullName evidence="1">F-box domain-containing protein</fullName>
    </recommendedName>
</protein>
<evidence type="ECO:0000313" key="2">
    <source>
        <dbReference type="EMBL" id="JAD30998.1"/>
    </source>
</evidence>
<dbReference type="InterPro" id="IPR001810">
    <property type="entry name" value="F-box_dom"/>
</dbReference>
<organism evidence="2">
    <name type="scientific">Arundo donax</name>
    <name type="common">Giant reed</name>
    <name type="synonym">Donax arundinaceus</name>
    <dbReference type="NCBI Taxonomy" id="35708"/>
    <lineage>
        <taxon>Eukaryota</taxon>
        <taxon>Viridiplantae</taxon>
        <taxon>Streptophyta</taxon>
        <taxon>Embryophyta</taxon>
        <taxon>Tracheophyta</taxon>
        <taxon>Spermatophyta</taxon>
        <taxon>Magnoliopsida</taxon>
        <taxon>Liliopsida</taxon>
        <taxon>Poales</taxon>
        <taxon>Poaceae</taxon>
        <taxon>PACMAD clade</taxon>
        <taxon>Arundinoideae</taxon>
        <taxon>Arundineae</taxon>
        <taxon>Arundo</taxon>
    </lineage>
</organism>
<dbReference type="PANTHER" id="PTHR31672:SF2">
    <property type="entry name" value="F-BOX DOMAIN-CONTAINING PROTEIN"/>
    <property type="match status" value="1"/>
</dbReference>
<dbReference type="PROSITE" id="PS50181">
    <property type="entry name" value="FBOX"/>
    <property type="match status" value="1"/>
</dbReference>
<dbReference type="InterPro" id="IPR036047">
    <property type="entry name" value="F-box-like_dom_sf"/>
</dbReference>
<sequence length="881" mass="99332">MTTRDKRRVVASGGGQVLPDEMMTEIFLWLPVKSILRFRAVCRSWAAMLCSEEFCNLHMEKTNTASAPPKLFFTSPTSGFNATAVYLGSSSGPDDGLLFTLSDVRGDFVDMTSAPCRGLTLLYDAVAPAYYVFNAATRAVTRLPPYQNVMFATAGLGFDARTKKYKVVRLFQGNLRDQQRVKCEIYTLGGEHGDCWRPAVGGVPFRFCRAAVSAIGHSIHDKLLPVFADGFLHWLLHPLFILKRPRTAILSFSVTDETFRCVQSPPFVAPGVRFVELDGHLGAIRERLVSSVHLVELAGHLCVVRDLRNASFDCSMLEIWKLNDYNSGGWSLVHRIDLLAHVARDLVEPQIVKVVGSVGNCGSTKKVIIATSTRKVIIYDPVLQTLETILAIKETQSSYQTEQSALRVSLFKENLVPVHQTNEEIALSAPMAKATWEILLRIPGSHTVQLKLVCKQWLRLIENSSFMSSYYLHNNMEKRPSIMLVGKGNRGSGFSFVRLKKLLRHAPIHDKWLETKVVCSKPCHGMNLLSTEMKDYLYNPCTGYRYVNRTRGPFSVIPWNIPGQCFTPEGHAFVVGNKIVGLGFNLLMQEHVIVEIFYHWKDFKSREYFLTCTISTCNFASLQTNNFPPLPVNDMPPTYLAGVLYWMSEPRLGQSCERAIVSFDIATNLFNVIPCPSCIATWNIRNHCQAFVVELQGMLCAVLANPVAETLDIWKHEHDRWDRAYTIYLKGWSGYSLGENVVVPWAVDPKDGRILLNTGRKVGLYDPERHFIESLYDLDEVLRVRSMEQSSGFGVYEGFDITKSKNSVNKCRTFKPPLEQHKFVNESSPALSANDFECSSGWQSLEEINSPYTKFMPLVPILYEENLASYPPMCKARSLIR</sequence>
<name>A0A0A8YZX5_ARUDO</name>
<accession>A0A0A8YZX5</accession>
<dbReference type="InterPro" id="IPR050796">
    <property type="entry name" value="SCF_F-box_component"/>
</dbReference>
<dbReference type="SMART" id="SM00256">
    <property type="entry name" value="FBOX"/>
    <property type="match status" value="2"/>
</dbReference>
<dbReference type="NCBIfam" id="TIGR01640">
    <property type="entry name" value="F_box_assoc_1"/>
    <property type="match status" value="1"/>
</dbReference>
<dbReference type="PANTHER" id="PTHR31672">
    <property type="entry name" value="BNACNNG10540D PROTEIN"/>
    <property type="match status" value="1"/>
</dbReference>
<dbReference type="InterPro" id="IPR013187">
    <property type="entry name" value="F-box-assoc_dom_typ3"/>
</dbReference>
<reference evidence="2" key="2">
    <citation type="journal article" date="2015" name="Data Brief">
        <title>Shoot transcriptome of the giant reed, Arundo donax.</title>
        <authorList>
            <person name="Barrero R.A."/>
            <person name="Guerrero F.D."/>
            <person name="Moolhuijzen P."/>
            <person name="Goolsby J.A."/>
            <person name="Tidwell J."/>
            <person name="Bellgard S.E."/>
            <person name="Bellgard M.I."/>
        </authorList>
    </citation>
    <scope>NUCLEOTIDE SEQUENCE</scope>
    <source>
        <tissue evidence="2">Shoot tissue taken approximately 20 cm above the soil surface</tissue>
    </source>
</reference>
<dbReference type="Gene3D" id="1.20.1280.50">
    <property type="match status" value="1"/>
</dbReference>
<dbReference type="EMBL" id="GBRH01266897">
    <property type="protein sequence ID" value="JAD30998.1"/>
    <property type="molecule type" value="Transcribed_RNA"/>
</dbReference>
<reference evidence="2" key="1">
    <citation type="submission" date="2014-09" db="EMBL/GenBank/DDBJ databases">
        <authorList>
            <person name="Magalhaes I.L.F."/>
            <person name="Oliveira U."/>
            <person name="Santos F.R."/>
            <person name="Vidigal T.H.D.A."/>
            <person name="Brescovit A.D."/>
            <person name="Santos A.J."/>
        </authorList>
    </citation>
    <scope>NUCLEOTIDE SEQUENCE</scope>
    <source>
        <tissue evidence="2">Shoot tissue taken approximately 20 cm above the soil surface</tissue>
    </source>
</reference>
<dbReference type="Pfam" id="PF00646">
    <property type="entry name" value="F-box"/>
    <property type="match status" value="1"/>
</dbReference>
<dbReference type="AlphaFoldDB" id="A0A0A8YZX5"/>
<dbReference type="SUPFAM" id="SSF81383">
    <property type="entry name" value="F-box domain"/>
    <property type="match status" value="2"/>
</dbReference>
<feature type="domain" description="F-box" evidence="1">
    <location>
        <begin position="18"/>
        <end position="62"/>
    </location>
</feature>